<dbReference type="PANTHER" id="PTHR30461:SF2">
    <property type="entry name" value="SERINE RECOMBINASE PINE-RELATED"/>
    <property type="match status" value="1"/>
</dbReference>
<dbReference type="SMART" id="SM00857">
    <property type="entry name" value="Resolvase"/>
    <property type="match status" value="1"/>
</dbReference>
<dbReference type="GO" id="GO:0000150">
    <property type="term" value="F:DNA strand exchange activity"/>
    <property type="evidence" value="ECO:0007669"/>
    <property type="project" value="InterPro"/>
</dbReference>
<keyword evidence="1" id="KW-0238">DNA-binding</keyword>
<gene>
    <name evidence="5" type="ORF">G7077_11410</name>
</gene>
<feature type="region of interest" description="Disordered" evidence="3">
    <location>
        <begin position="148"/>
        <end position="175"/>
    </location>
</feature>
<evidence type="ECO:0000256" key="1">
    <source>
        <dbReference type="ARBA" id="ARBA00023125"/>
    </source>
</evidence>
<keyword evidence="6" id="KW-1185">Reference proteome</keyword>
<dbReference type="KEGG" id="spii:G7077_11410"/>
<dbReference type="InterPro" id="IPR050639">
    <property type="entry name" value="SSR_resolvase"/>
</dbReference>
<name>A0A6G7YRQ8_9SPHN</name>
<evidence type="ECO:0000259" key="4">
    <source>
        <dbReference type="PROSITE" id="PS51736"/>
    </source>
</evidence>
<sequence>MAHGQFVAYYRVSTARQGKSGLGLDAQRRAVADFLNGGSWQLTSEFMEVESGKADDRPQLEQALAMCELTGATLVVAKLDRLSRNLAFLARLQDSGARFVAADMPEANELTIHIMAAVAQAERKAISKRTKEALAVAKARGVRLGGKRGNLEDLRKGPAKSAEVRSRQARERGSKVRRQIEGIVSSGEGASLRQLADILNDRGITAPRGGRWHAAQVRAVLINTDASA</sequence>
<dbReference type="PROSITE" id="PS51736">
    <property type="entry name" value="RECOMBINASES_3"/>
    <property type="match status" value="1"/>
</dbReference>
<dbReference type="Proteomes" id="UP000503222">
    <property type="component" value="Chromosome"/>
</dbReference>
<feature type="compositionally biased region" description="Basic and acidic residues" evidence="3">
    <location>
        <begin position="149"/>
        <end position="175"/>
    </location>
</feature>
<dbReference type="Gene3D" id="3.40.50.1390">
    <property type="entry name" value="Resolvase, N-terminal catalytic domain"/>
    <property type="match status" value="1"/>
</dbReference>
<dbReference type="Pfam" id="PF07508">
    <property type="entry name" value="Recombinase"/>
    <property type="match status" value="1"/>
</dbReference>
<evidence type="ECO:0000313" key="6">
    <source>
        <dbReference type="Proteomes" id="UP000503222"/>
    </source>
</evidence>
<dbReference type="EMBL" id="CP049869">
    <property type="protein sequence ID" value="QIK79419.1"/>
    <property type="molecule type" value="Genomic_DNA"/>
</dbReference>
<accession>A0A6G7YRQ8</accession>
<dbReference type="Pfam" id="PF00239">
    <property type="entry name" value="Resolvase"/>
    <property type="match status" value="1"/>
</dbReference>
<organism evidence="5 6">
    <name type="scientific">Sphingomonas piscis</name>
    <dbReference type="NCBI Taxonomy" id="2714943"/>
    <lineage>
        <taxon>Bacteria</taxon>
        <taxon>Pseudomonadati</taxon>
        <taxon>Pseudomonadota</taxon>
        <taxon>Alphaproteobacteria</taxon>
        <taxon>Sphingomonadales</taxon>
        <taxon>Sphingomonadaceae</taxon>
        <taxon>Sphingomonas</taxon>
    </lineage>
</organism>
<dbReference type="RefSeq" id="WP_166411806.1">
    <property type="nucleotide sequence ID" value="NZ_CP049869.1"/>
</dbReference>
<evidence type="ECO:0000313" key="5">
    <source>
        <dbReference type="EMBL" id="QIK79419.1"/>
    </source>
</evidence>
<dbReference type="GO" id="GO:0003677">
    <property type="term" value="F:DNA binding"/>
    <property type="evidence" value="ECO:0007669"/>
    <property type="project" value="UniProtKB-KW"/>
</dbReference>
<keyword evidence="2" id="KW-0233">DNA recombination</keyword>
<protein>
    <submittedName>
        <fullName evidence="5">Recombinase family protein</fullName>
    </submittedName>
</protein>
<dbReference type="SUPFAM" id="SSF53041">
    <property type="entry name" value="Resolvase-like"/>
    <property type="match status" value="1"/>
</dbReference>
<dbReference type="InterPro" id="IPR036162">
    <property type="entry name" value="Resolvase-like_N_sf"/>
</dbReference>
<evidence type="ECO:0000256" key="3">
    <source>
        <dbReference type="SAM" id="MobiDB-lite"/>
    </source>
</evidence>
<dbReference type="InterPro" id="IPR011109">
    <property type="entry name" value="DNA_bind_recombinase_dom"/>
</dbReference>
<evidence type="ECO:0000256" key="2">
    <source>
        <dbReference type="ARBA" id="ARBA00023172"/>
    </source>
</evidence>
<dbReference type="PANTHER" id="PTHR30461">
    <property type="entry name" value="DNA-INVERTASE FROM LAMBDOID PROPHAGE"/>
    <property type="match status" value="1"/>
</dbReference>
<dbReference type="AlphaFoldDB" id="A0A6G7YRQ8"/>
<dbReference type="InterPro" id="IPR006119">
    <property type="entry name" value="Resolv_N"/>
</dbReference>
<reference evidence="5 6" key="1">
    <citation type="submission" date="2020-03" db="EMBL/GenBank/DDBJ databases">
        <title>Sphingomonas sp. nov., isolated from fish.</title>
        <authorList>
            <person name="Hyun D.-W."/>
            <person name="Bae J.-W."/>
        </authorList>
    </citation>
    <scope>NUCLEOTIDE SEQUENCE [LARGE SCALE GENOMIC DNA]</scope>
    <source>
        <strain evidence="5 6">HDW15B</strain>
    </source>
</reference>
<proteinExistence type="predicted"/>
<dbReference type="CDD" id="cd00338">
    <property type="entry name" value="Ser_Recombinase"/>
    <property type="match status" value="1"/>
</dbReference>
<feature type="domain" description="Resolvase/invertase-type recombinase catalytic" evidence="4">
    <location>
        <begin position="5"/>
        <end position="141"/>
    </location>
</feature>